<dbReference type="Proteomes" id="UP000828390">
    <property type="component" value="Unassembled WGS sequence"/>
</dbReference>
<keyword evidence="3" id="KW-1185">Reference proteome</keyword>
<protein>
    <submittedName>
        <fullName evidence="2">Uncharacterized protein</fullName>
    </submittedName>
</protein>
<dbReference type="EMBL" id="JAIWYP010000014">
    <property type="protein sequence ID" value="KAH3710998.1"/>
    <property type="molecule type" value="Genomic_DNA"/>
</dbReference>
<feature type="region of interest" description="Disordered" evidence="1">
    <location>
        <begin position="1"/>
        <end position="54"/>
    </location>
</feature>
<proteinExistence type="predicted"/>
<reference evidence="2" key="2">
    <citation type="submission" date="2020-11" db="EMBL/GenBank/DDBJ databases">
        <authorList>
            <person name="McCartney M.A."/>
            <person name="Auch B."/>
            <person name="Kono T."/>
            <person name="Mallez S."/>
            <person name="Becker A."/>
            <person name="Gohl D.M."/>
            <person name="Silverstein K.A.T."/>
            <person name="Koren S."/>
            <person name="Bechman K.B."/>
            <person name="Herman A."/>
            <person name="Abrahante J.E."/>
            <person name="Garbe J."/>
        </authorList>
    </citation>
    <scope>NUCLEOTIDE SEQUENCE</scope>
    <source>
        <strain evidence="2">Duluth1</strain>
        <tissue evidence="2">Whole animal</tissue>
    </source>
</reference>
<dbReference type="AlphaFoldDB" id="A0A9D3Z1E8"/>
<sequence length="76" mass="8265">MKGTLSDTTDADNTIGPGPVSSLNPETKNQSSNLASSSSSQYQNTSVNEKLGMEPREILTQLFNKVTYKLETNEIL</sequence>
<reference evidence="2" key="1">
    <citation type="journal article" date="2019" name="bioRxiv">
        <title>The Genome of the Zebra Mussel, Dreissena polymorpha: A Resource for Invasive Species Research.</title>
        <authorList>
            <person name="McCartney M.A."/>
            <person name="Auch B."/>
            <person name="Kono T."/>
            <person name="Mallez S."/>
            <person name="Zhang Y."/>
            <person name="Obille A."/>
            <person name="Becker A."/>
            <person name="Abrahante J.E."/>
            <person name="Garbe J."/>
            <person name="Badalamenti J.P."/>
            <person name="Herman A."/>
            <person name="Mangelson H."/>
            <person name="Liachko I."/>
            <person name="Sullivan S."/>
            <person name="Sone E.D."/>
            <person name="Koren S."/>
            <person name="Silverstein K.A.T."/>
            <person name="Beckman K.B."/>
            <person name="Gohl D.M."/>
        </authorList>
    </citation>
    <scope>NUCLEOTIDE SEQUENCE</scope>
    <source>
        <strain evidence="2">Duluth1</strain>
        <tissue evidence="2">Whole animal</tissue>
    </source>
</reference>
<evidence type="ECO:0000313" key="2">
    <source>
        <dbReference type="EMBL" id="KAH3710998.1"/>
    </source>
</evidence>
<evidence type="ECO:0000313" key="3">
    <source>
        <dbReference type="Proteomes" id="UP000828390"/>
    </source>
</evidence>
<gene>
    <name evidence="2" type="ORF">DPMN_070497</name>
</gene>
<evidence type="ECO:0000256" key="1">
    <source>
        <dbReference type="SAM" id="MobiDB-lite"/>
    </source>
</evidence>
<accession>A0A9D3Z1E8</accession>
<feature type="compositionally biased region" description="Low complexity" evidence="1">
    <location>
        <begin position="29"/>
        <end position="46"/>
    </location>
</feature>
<feature type="compositionally biased region" description="Polar residues" evidence="1">
    <location>
        <begin position="1"/>
        <end position="12"/>
    </location>
</feature>
<organism evidence="2 3">
    <name type="scientific">Dreissena polymorpha</name>
    <name type="common">Zebra mussel</name>
    <name type="synonym">Mytilus polymorpha</name>
    <dbReference type="NCBI Taxonomy" id="45954"/>
    <lineage>
        <taxon>Eukaryota</taxon>
        <taxon>Metazoa</taxon>
        <taxon>Spiralia</taxon>
        <taxon>Lophotrochozoa</taxon>
        <taxon>Mollusca</taxon>
        <taxon>Bivalvia</taxon>
        <taxon>Autobranchia</taxon>
        <taxon>Heteroconchia</taxon>
        <taxon>Euheterodonta</taxon>
        <taxon>Imparidentia</taxon>
        <taxon>Neoheterodontei</taxon>
        <taxon>Myida</taxon>
        <taxon>Dreissenoidea</taxon>
        <taxon>Dreissenidae</taxon>
        <taxon>Dreissena</taxon>
    </lineage>
</organism>
<comment type="caution">
    <text evidence="2">The sequence shown here is derived from an EMBL/GenBank/DDBJ whole genome shotgun (WGS) entry which is preliminary data.</text>
</comment>
<name>A0A9D3Z1E8_DREPO</name>